<dbReference type="Gene3D" id="1.25.40.10">
    <property type="entry name" value="Tetratricopeptide repeat domain"/>
    <property type="match status" value="1"/>
</dbReference>
<dbReference type="Proteomes" id="UP000706151">
    <property type="component" value="Unassembled WGS sequence"/>
</dbReference>
<keyword evidence="3" id="KW-0201">Cytochrome c-type biogenesis</keyword>
<name>A0A935TH05_9PROT</name>
<dbReference type="PANTHER" id="PTHR47870:SF1">
    <property type="entry name" value="CYTOCHROME C-TYPE BIOGENESIS PROTEIN CCMH"/>
    <property type="match status" value="1"/>
</dbReference>
<keyword evidence="2" id="KW-0677">Repeat</keyword>
<evidence type="ECO:0000313" key="7">
    <source>
        <dbReference type="EMBL" id="MBK7954035.1"/>
    </source>
</evidence>
<feature type="domain" description="Cytochrome c-type biogenesis protein H TPR" evidence="6">
    <location>
        <begin position="124"/>
        <end position="257"/>
    </location>
</feature>
<dbReference type="AlphaFoldDB" id="A0A935TH05"/>
<sequence length="403" mass="42807">MTAFLIVAALLVVAVLAILLPPLWRAPRAASGADRREANLAIFRDQLAELERERHDRTLAEADFVQAKSELQRRLLDEMQAPSAPTAAGAGRQTALALLVVIPLAAAAAYALLGEPRALDPLQRQARIAPEQIQEMLAGLVEKLKKNPDDSQGWLMLARSYKVLERFPEAAEAYSHAGKLVDEDPRLLADYAEVLGQAHGGNLQGKPSELIGRALQIDPNEPQALLLAGAAASDRQEFAAAADYWTRLLAQIEPGSEDAKALEAAVGKARELAAAQAGGPKPANQPVTSAGAVSGEVTLSGKLVGTVKPEDVLFVFARAENGPRMPLAATRATVADLPLRFHFDDSMAMAGGRKISDFGRISIEARIARAGKAQSSTGDLFGTLAGVKPGSQNLRLLIDQVQP</sequence>
<gene>
    <name evidence="7" type="primary">ccmI</name>
    <name evidence="7" type="ORF">IPK02_08810</name>
</gene>
<reference evidence="7 8" key="1">
    <citation type="submission" date="2020-10" db="EMBL/GenBank/DDBJ databases">
        <title>Connecting structure to function with the recovery of over 1000 high-quality activated sludge metagenome-assembled genomes encoding full-length rRNA genes using long-read sequencing.</title>
        <authorList>
            <person name="Singleton C.M."/>
            <person name="Petriglieri F."/>
            <person name="Kristensen J.M."/>
            <person name="Kirkegaard R.H."/>
            <person name="Michaelsen T.Y."/>
            <person name="Andersen M.H."/>
            <person name="Karst S.M."/>
            <person name="Dueholm M.S."/>
            <person name="Nielsen P.H."/>
            <person name="Albertsen M."/>
        </authorList>
    </citation>
    <scope>NUCLEOTIDE SEQUENCE [LARGE SCALE GENOMIC DNA]</scope>
    <source>
        <strain evidence="7">Fred_18-Q3-R57-64_BAT3C.720</strain>
    </source>
</reference>
<evidence type="ECO:0000256" key="2">
    <source>
        <dbReference type="ARBA" id="ARBA00022737"/>
    </source>
</evidence>
<dbReference type="Pfam" id="PF23892">
    <property type="entry name" value="Ig_CycH"/>
    <property type="match status" value="1"/>
</dbReference>
<evidence type="ECO:0000259" key="5">
    <source>
        <dbReference type="Pfam" id="PF23892"/>
    </source>
</evidence>
<keyword evidence="4" id="KW-0802">TPR repeat</keyword>
<dbReference type="InterPro" id="IPR017560">
    <property type="entry name" value="Cyt_c_biogenesis_CcmI"/>
</dbReference>
<dbReference type="NCBIfam" id="TIGR03142">
    <property type="entry name" value="cytochro_ccmI"/>
    <property type="match status" value="1"/>
</dbReference>
<dbReference type="GO" id="GO:0017004">
    <property type="term" value="P:cytochrome complex assembly"/>
    <property type="evidence" value="ECO:0007669"/>
    <property type="project" value="UniProtKB-KW"/>
</dbReference>
<proteinExistence type="predicted"/>
<dbReference type="GO" id="GO:0030313">
    <property type="term" value="C:cell envelope"/>
    <property type="evidence" value="ECO:0007669"/>
    <property type="project" value="UniProtKB-SubCell"/>
</dbReference>
<comment type="caution">
    <text evidence="7">The sequence shown here is derived from an EMBL/GenBank/DDBJ whole genome shotgun (WGS) entry which is preliminary data.</text>
</comment>
<comment type="subcellular location">
    <subcellularLocation>
        <location evidence="1">Cell envelope</location>
    </subcellularLocation>
</comment>
<protein>
    <submittedName>
        <fullName evidence="7">C-type cytochrome biogenesis protein CcmI</fullName>
    </submittedName>
</protein>
<feature type="domain" description="Cytochrome c-type biogenesis protein H Ig-like" evidence="5">
    <location>
        <begin position="295"/>
        <end position="399"/>
    </location>
</feature>
<evidence type="ECO:0000313" key="8">
    <source>
        <dbReference type="Proteomes" id="UP000706151"/>
    </source>
</evidence>
<dbReference type="PANTHER" id="PTHR47870">
    <property type="entry name" value="CYTOCHROME C-TYPE BIOGENESIS PROTEIN CCMH"/>
    <property type="match status" value="1"/>
</dbReference>
<accession>A0A935TH05</accession>
<dbReference type="EMBL" id="JADJOT010000008">
    <property type="protein sequence ID" value="MBK7954035.1"/>
    <property type="molecule type" value="Genomic_DNA"/>
</dbReference>
<dbReference type="InterPro" id="IPR051263">
    <property type="entry name" value="C-type_cytochrome_biogenesis"/>
</dbReference>
<dbReference type="Pfam" id="PF23914">
    <property type="entry name" value="TPR_CcmH_CycH"/>
    <property type="match status" value="1"/>
</dbReference>
<dbReference type="InterPro" id="IPR056412">
    <property type="entry name" value="Ig_CycH"/>
</dbReference>
<organism evidence="7 8">
    <name type="scientific">Candidatus Accumulibacter affinis</name>
    <dbReference type="NCBI Taxonomy" id="2954384"/>
    <lineage>
        <taxon>Bacteria</taxon>
        <taxon>Pseudomonadati</taxon>
        <taxon>Pseudomonadota</taxon>
        <taxon>Betaproteobacteria</taxon>
        <taxon>Candidatus Accumulibacter</taxon>
    </lineage>
</organism>
<dbReference type="InterPro" id="IPR056413">
    <property type="entry name" value="TPR_CcmH_CycH"/>
</dbReference>
<dbReference type="SUPFAM" id="SSF48452">
    <property type="entry name" value="TPR-like"/>
    <property type="match status" value="1"/>
</dbReference>
<evidence type="ECO:0000256" key="1">
    <source>
        <dbReference type="ARBA" id="ARBA00004196"/>
    </source>
</evidence>
<dbReference type="InterPro" id="IPR011990">
    <property type="entry name" value="TPR-like_helical_dom_sf"/>
</dbReference>
<evidence type="ECO:0000259" key="6">
    <source>
        <dbReference type="Pfam" id="PF23914"/>
    </source>
</evidence>
<evidence type="ECO:0000256" key="3">
    <source>
        <dbReference type="ARBA" id="ARBA00022748"/>
    </source>
</evidence>
<evidence type="ECO:0000256" key="4">
    <source>
        <dbReference type="ARBA" id="ARBA00022803"/>
    </source>
</evidence>